<evidence type="ECO:0000256" key="1">
    <source>
        <dbReference type="SAM" id="MobiDB-lite"/>
    </source>
</evidence>
<feature type="domain" description="Phage tail collar" evidence="2">
    <location>
        <begin position="138"/>
        <end position="194"/>
    </location>
</feature>
<organism evidence="3">
    <name type="scientific">Siphoviridae sp. ctJ3t72</name>
    <dbReference type="NCBI Taxonomy" id="2826240"/>
    <lineage>
        <taxon>Viruses</taxon>
        <taxon>Duplodnaviria</taxon>
        <taxon>Heunggongvirae</taxon>
        <taxon>Uroviricota</taxon>
        <taxon>Caudoviricetes</taxon>
    </lineage>
</organism>
<dbReference type="EMBL" id="BK015698">
    <property type="protein sequence ID" value="DAE20586.1"/>
    <property type="molecule type" value="Genomic_DNA"/>
</dbReference>
<dbReference type="InterPro" id="IPR037053">
    <property type="entry name" value="Phage_tail_collar_dom_sf"/>
</dbReference>
<reference evidence="3" key="1">
    <citation type="journal article" date="2021" name="Proc. Natl. Acad. Sci. U.S.A.">
        <title>A Catalog of Tens of Thousands of Viruses from Human Metagenomes Reveals Hidden Associations with Chronic Diseases.</title>
        <authorList>
            <person name="Tisza M.J."/>
            <person name="Buck C.B."/>
        </authorList>
    </citation>
    <scope>NUCLEOTIDE SEQUENCE</scope>
    <source>
        <strain evidence="3">CtJ3t72</strain>
    </source>
</reference>
<feature type="region of interest" description="Disordered" evidence="1">
    <location>
        <begin position="1"/>
        <end position="20"/>
    </location>
</feature>
<dbReference type="InterPro" id="IPR011083">
    <property type="entry name" value="Phage_tail_collar_dom"/>
</dbReference>
<accession>A0A8S5QNL1</accession>
<proteinExistence type="predicted"/>
<dbReference type="Pfam" id="PF07484">
    <property type="entry name" value="Collar"/>
    <property type="match status" value="1"/>
</dbReference>
<name>A0A8S5QNL1_9CAUD</name>
<sequence length="288" mass="30437">MAVFNEPTQWEHPLGNNADTSTLPDNAAATAGIASLQKLFQIINATPLEAGGIAPDREDVNALFKLLGDSIFYAMTGGIASYNATYDYPVGALVKYNNILYEAIQANGADSTVAAPTDSIYWSQIPTYADLVDLVPTGVVLPFGGSTVPNGWLLANGAAVSRASKARLFSVYGTTFGAGDGSTTFNLPDLRDRYIIGVNTNALGTQIAEQLPNIKGICNLRIADYINPLKDSGALKGAIGNYGGYAVSNSTFSTNTQIQFNANDSTATYVDNGHVYPLSLALNFIIKT</sequence>
<dbReference type="SUPFAM" id="SSF88874">
    <property type="entry name" value="Receptor-binding domain of short tail fibre protein gp12"/>
    <property type="match status" value="1"/>
</dbReference>
<evidence type="ECO:0000313" key="3">
    <source>
        <dbReference type="EMBL" id="DAE20586.1"/>
    </source>
</evidence>
<evidence type="ECO:0000259" key="2">
    <source>
        <dbReference type="Pfam" id="PF07484"/>
    </source>
</evidence>
<protein>
    <submittedName>
        <fullName evidence="3">Baseplate wedge protein</fullName>
    </submittedName>
</protein>
<dbReference type="Gene3D" id="3.90.1340.10">
    <property type="entry name" value="Phage tail collar domain"/>
    <property type="match status" value="1"/>
</dbReference>